<evidence type="ECO:0000256" key="1">
    <source>
        <dbReference type="ARBA" id="ARBA00010617"/>
    </source>
</evidence>
<dbReference type="Gene3D" id="1.10.630.10">
    <property type="entry name" value="Cytochrome P450"/>
    <property type="match status" value="1"/>
</dbReference>
<dbReference type="SUPFAM" id="SSF48264">
    <property type="entry name" value="Cytochrome P450"/>
    <property type="match status" value="1"/>
</dbReference>
<dbReference type="Pfam" id="PF00067">
    <property type="entry name" value="p450"/>
    <property type="match status" value="1"/>
</dbReference>
<dbReference type="VEuPathDB" id="VectorBase:ISCW009797"/>
<evidence type="ECO:0000256" key="6">
    <source>
        <dbReference type="ARBA" id="ARBA00023033"/>
    </source>
</evidence>
<keyword evidence="4 8" id="KW-0560">Oxidoreductase</keyword>
<dbReference type="InterPro" id="IPR001128">
    <property type="entry name" value="Cyt_P450"/>
</dbReference>
<gene>
    <name evidence="8" type="ORF">IscW_ISCW009797</name>
</gene>
<dbReference type="PANTHER" id="PTHR24289">
    <property type="entry name" value="STEROID 17-ALPHA-HYDROXYLASE/17,20 LYASE"/>
    <property type="match status" value="1"/>
</dbReference>
<evidence type="ECO:0000256" key="7">
    <source>
        <dbReference type="SAM" id="Phobius"/>
    </source>
</evidence>
<dbReference type="GO" id="GO:0020037">
    <property type="term" value="F:heme binding"/>
    <property type="evidence" value="ECO:0007669"/>
    <property type="project" value="InterPro"/>
</dbReference>
<dbReference type="EMBL" id="DS816780">
    <property type="protein sequence ID" value="EEC11452.1"/>
    <property type="molecule type" value="Genomic_DNA"/>
</dbReference>
<evidence type="ECO:0000256" key="5">
    <source>
        <dbReference type="ARBA" id="ARBA00023004"/>
    </source>
</evidence>
<dbReference type="HOGENOM" id="CLU_2136719_0_0_1"/>
<keyword evidence="2" id="KW-0349">Heme</keyword>
<reference evidence="8 10" key="1">
    <citation type="submission" date="2008-03" db="EMBL/GenBank/DDBJ databases">
        <title>Annotation of Ixodes scapularis.</title>
        <authorList>
            <consortium name="Ixodes scapularis Genome Project Consortium"/>
            <person name="Caler E."/>
            <person name="Hannick L.I."/>
            <person name="Bidwell S."/>
            <person name="Joardar V."/>
            <person name="Thiagarajan M."/>
            <person name="Amedeo P."/>
            <person name="Galinsky K.J."/>
            <person name="Schobel S."/>
            <person name="Inman J."/>
            <person name="Hostetler J."/>
            <person name="Miller J."/>
            <person name="Hammond M."/>
            <person name="Megy K."/>
            <person name="Lawson D."/>
            <person name="Kodira C."/>
            <person name="Sutton G."/>
            <person name="Meyer J."/>
            <person name="Hill C.A."/>
            <person name="Birren B."/>
            <person name="Nene V."/>
            <person name="Collins F."/>
            <person name="Alarcon-Chaidez F."/>
            <person name="Wikel S."/>
            <person name="Strausberg R."/>
        </authorList>
    </citation>
    <scope>NUCLEOTIDE SEQUENCE [LARGE SCALE GENOMIC DNA]</scope>
    <source>
        <strain evidence="10">Wikel</strain>
        <strain evidence="8">Wikel colony</strain>
    </source>
</reference>
<dbReference type="PaxDb" id="6945-B7PXY0"/>
<comment type="similarity">
    <text evidence="1">Belongs to the cytochrome P450 family.</text>
</comment>
<dbReference type="GO" id="GO:0005506">
    <property type="term" value="F:iron ion binding"/>
    <property type="evidence" value="ECO:0007669"/>
    <property type="project" value="InterPro"/>
</dbReference>
<evidence type="ECO:0000313" key="8">
    <source>
        <dbReference type="EMBL" id="EEC11452.1"/>
    </source>
</evidence>
<proteinExistence type="inferred from homology"/>
<dbReference type="EnsemblMetazoa" id="ISCW009797-RA">
    <property type="protein sequence ID" value="ISCW009797-PA"/>
    <property type="gene ID" value="ISCW009797"/>
</dbReference>
<keyword evidence="5" id="KW-0408">Iron</keyword>
<dbReference type="VEuPathDB" id="VectorBase:ISCP_032843"/>
<evidence type="ECO:0000256" key="3">
    <source>
        <dbReference type="ARBA" id="ARBA00022723"/>
    </source>
</evidence>
<accession>B7PXY0</accession>
<dbReference type="VEuPathDB" id="VectorBase:ISCI009797"/>
<dbReference type="InterPro" id="IPR036396">
    <property type="entry name" value="Cyt_P450_sf"/>
</dbReference>
<dbReference type="EMBL" id="ABJB010318624">
    <property type="status" value="NOT_ANNOTATED_CDS"/>
    <property type="molecule type" value="Genomic_DNA"/>
</dbReference>
<dbReference type="InParanoid" id="B7PXY0"/>
<name>B7PXY0_IXOSC</name>
<evidence type="ECO:0000313" key="10">
    <source>
        <dbReference type="Proteomes" id="UP000001555"/>
    </source>
</evidence>
<keyword evidence="10" id="KW-1185">Reference proteome</keyword>
<keyword evidence="7" id="KW-1133">Transmembrane helix</keyword>
<evidence type="ECO:0000313" key="9">
    <source>
        <dbReference type="EnsemblMetazoa" id="ISCW009797-PA"/>
    </source>
</evidence>
<dbReference type="EMBL" id="ABJB010365025">
    <property type="status" value="NOT_ANNOTATED_CDS"/>
    <property type="molecule type" value="Genomic_DNA"/>
</dbReference>
<keyword evidence="6" id="KW-0503">Monooxygenase</keyword>
<keyword evidence="3" id="KW-0479">Metal-binding</keyword>
<organism>
    <name type="scientific">Ixodes scapularis</name>
    <name type="common">Black-legged tick</name>
    <name type="synonym">Deer tick</name>
    <dbReference type="NCBI Taxonomy" id="6945"/>
    <lineage>
        <taxon>Eukaryota</taxon>
        <taxon>Metazoa</taxon>
        <taxon>Ecdysozoa</taxon>
        <taxon>Arthropoda</taxon>
        <taxon>Chelicerata</taxon>
        <taxon>Arachnida</taxon>
        <taxon>Acari</taxon>
        <taxon>Parasitiformes</taxon>
        <taxon>Ixodida</taxon>
        <taxon>Ixodoidea</taxon>
        <taxon>Ixodidae</taxon>
        <taxon>Ixodinae</taxon>
        <taxon>Ixodes</taxon>
    </lineage>
</organism>
<dbReference type="AlphaFoldDB" id="B7PXY0"/>
<keyword evidence="7" id="KW-0472">Membrane</keyword>
<keyword evidence="7" id="KW-0812">Transmembrane</keyword>
<evidence type="ECO:0000256" key="2">
    <source>
        <dbReference type="ARBA" id="ARBA00022617"/>
    </source>
</evidence>
<reference evidence="9" key="2">
    <citation type="submission" date="2020-05" db="UniProtKB">
        <authorList>
            <consortium name="EnsemblMetazoa"/>
        </authorList>
    </citation>
    <scope>IDENTIFICATION</scope>
    <source>
        <strain evidence="9">wikel</strain>
    </source>
</reference>
<dbReference type="PANTHER" id="PTHR24289:SF1">
    <property type="entry name" value="STEROID 17-ALPHA-HYDROXYLASE_17,20 LYASE"/>
    <property type="match status" value="1"/>
</dbReference>
<feature type="transmembrane region" description="Helical" evidence="7">
    <location>
        <begin position="6"/>
        <end position="26"/>
    </location>
</feature>
<dbReference type="Proteomes" id="UP000001555">
    <property type="component" value="Unassembled WGS sequence"/>
</dbReference>
<evidence type="ECO:0000256" key="4">
    <source>
        <dbReference type="ARBA" id="ARBA00023002"/>
    </source>
</evidence>
<dbReference type="GO" id="GO:0016712">
    <property type="term" value="F:oxidoreductase activity, acting on paired donors, with incorporation or reduction of molecular oxygen, reduced flavin or flavoprotein as one donor, and incorporation of one atom of oxygen"/>
    <property type="evidence" value="ECO:0007669"/>
    <property type="project" value="UniProtKB-EC"/>
</dbReference>
<protein>
    <submittedName>
        <fullName evidence="8 9">Cytochrome P450, putative</fullName>
        <ecNumber evidence="8">1.14.14.1</ecNumber>
    </submittedName>
</protein>
<dbReference type="OrthoDB" id="6507093at2759"/>
<dbReference type="EC" id="1.14.14.1" evidence="8"/>
<sequence>MLDIVWKCLATGCVAGLGVLLVQYVWDQLKRNFKKGLPPGPYGLPFVGYLPFMPKDGHRGVEALKDKYGTVFGVTLGSRYVVFLCDFGSIKEALSQDSLLNRPDEFPFKVHKEFQGKDSFRLRSISA</sequence>